<gene>
    <name evidence="1" type="ORF">MEDL_37393</name>
</gene>
<dbReference type="EMBL" id="CAJPWZ010001797">
    <property type="protein sequence ID" value="CAG2224185.1"/>
    <property type="molecule type" value="Genomic_DNA"/>
</dbReference>
<sequence>MRRLLWQEKEDVTSTQSTDGIEVEKCNINITNGKWTPCNETDDDLTRLIHQVYKVKNINVEGATKETVVDQQPVSSNADESSVIGKNILNSSDEMDHRGINDGDTEINSYVNFESDPIVLRDKHVVDEKELNKIEPDNFELKNVKDSKLKSYPNKNESDPVNDEKLKEMTSAIMTSCFQYKDEDQVDMAFCWLWDFAGQKDFYATHQVFLSKFAVYLLVTDSLEFSTAGNQGIEFEDSAQYVSFWFDAIHCYWSTTKKGKLDPQSLLYVQMKIISRNRQSVINESNNLSKI</sequence>
<dbReference type="OrthoDB" id="5962960at2759"/>
<evidence type="ECO:0000313" key="1">
    <source>
        <dbReference type="EMBL" id="CAG2224185.1"/>
    </source>
</evidence>
<organism evidence="1 2">
    <name type="scientific">Mytilus edulis</name>
    <name type="common">Blue mussel</name>
    <dbReference type="NCBI Taxonomy" id="6550"/>
    <lineage>
        <taxon>Eukaryota</taxon>
        <taxon>Metazoa</taxon>
        <taxon>Spiralia</taxon>
        <taxon>Lophotrochozoa</taxon>
        <taxon>Mollusca</taxon>
        <taxon>Bivalvia</taxon>
        <taxon>Autobranchia</taxon>
        <taxon>Pteriomorphia</taxon>
        <taxon>Mytilida</taxon>
        <taxon>Mytiloidea</taxon>
        <taxon>Mytilidae</taxon>
        <taxon>Mytilinae</taxon>
        <taxon>Mytilus</taxon>
    </lineage>
</organism>
<dbReference type="Pfam" id="PF08477">
    <property type="entry name" value="Roc"/>
    <property type="match status" value="1"/>
</dbReference>
<protein>
    <submittedName>
        <fullName evidence="1">Uncharacterized protein</fullName>
    </submittedName>
</protein>
<proteinExistence type="predicted"/>
<dbReference type="AlphaFoldDB" id="A0A8S3T0R9"/>
<name>A0A8S3T0R9_MYTED</name>
<dbReference type="Proteomes" id="UP000683360">
    <property type="component" value="Unassembled WGS sequence"/>
</dbReference>
<comment type="caution">
    <text evidence="1">The sequence shown here is derived from an EMBL/GenBank/DDBJ whole genome shotgun (WGS) entry which is preliminary data.</text>
</comment>
<reference evidence="1" key="1">
    <citation type="submission" date="2021-03" db="EMBL/GenBank/DDBJ databases">
        <authorList>
            <person name="Bekaert M."/>
        </authorList>
    </citation>
    <scope>NUCLEOTIDE SEQUENCE</scope>
</reference>
<dbReference type="Gene3D" id="3.30.70.1390">
    <property type="entry name" value="ROC domain from the Parkinson's disease-associated leucine-rich repeat kinase 2"/>
    <property type="match status" value="1"/>
</dbReference>
<keyword evidence="2" id="KW-1185">Reference proteome</keyword>
<accession>A0A8S3T0R9</accession>
<evidence type="ECO:0000313" key="2">
    <source>
        <dbReference type="Proteomes" id="UP000683360"/>
    </source>
</evidence>